<keyword evidence="3" id="KW-1185">Reference proteome</keyword>
<dbReference type="Proteomes" id="UP001482620">
    <property type="component" value="Unassembled WGS sequence"/>
</dbReference>
<sequence>MGERRGTPSTGILTQRGNLERPINLTVMFLDCGRMLEYRNEPPLARGEHAKSMPKDPRPAVEPNTFLLQGNSATSCTTAQLHATTITIQLFQNFLDLCHFSLEYSINHVL</sequence>
<evidence type="ECO:0000313" key="3">
    <source>
        <dbReference type="Proteomes" id="UP001482620"/>
    </source>
</evidence>
<dbReference type="EMBL" id="JAHRIQ010002458">
    <property type="protein sequence ID" value="MEQ2222092.1"/>
    <property type="molecule type" value="Genomic_DNA"/>
</dbReference>
<protein>
    <submittedName>
        <fullName evidence="2">Uncharacterized protein</fullName>
    </submittedName>
</protein>
<comment type="caution">
    <text evidence="2">The sequence shown here is derived from an EMBL/GenBank/DDBJ whole genome shotgun (WGS) entry which is preliminary data.</text>
</comment>
<feature type="region of interest" description="Disordered" evidence="1">
    <location>
        <begin position="43"/>
        <end position="65"/>
    </location>
</feature>
<organism evidence="2 3">
    <name type="scientific">Ilyodon furcidens</name>
    <name type="common">goldbreast splitfin</name>
    <dbReference type="NCBI Taxonomy" id="33524"/>
    <lineage>
        <taxon>Eukaryota</taxon>
        <taxon>Metazoa</taxon>
        <taxon>Chordata</taxon>
        <taxon>Craniata</taxon>
        <taxon>Vertebrata</taxon>
        <taxon>Euteleostomi</taxon>
        <taxon>Actinopterygii</taxon>
        <taxon>Neopterygii</taxon>
        <taxon>Teleostei</taxon>
        <taxon>Neoteleostei</taxon>
        <taxon>Acanthomorphata</taxon>
        <taxon>Ovalentaria</taxon>
        <taxon>Atherinomorphae</taxon>
        <taxon>Cyprinodontiformes</taxon>
        <taxon>Goodeidae</taxon>
        <taxon>Ilyodon</taxon>
    </lineage>
</organism>
<evidence type="ECO:0000313" key="2">
    <source>
        <dbReference type="EMBL" id="MEQ2222092.1"/>
    </source>
</evidence>
<evidence type="ECO:0000256" key="1">
    <source>
        <dbReference type="SAM" id="MobiDB-lite"/>
    </source>
</evidence>
<reference evidence="2 3" key="1">
    <citation type="submission" date="2021-06" db="EMBL/GenBank/DDBJ databases">
        <authorList>
            <person name="Palmer J.M."/>
        </authorList>
    </citation>
    <scope>NUCLEOTIDE SEQUENCE [LARGE SCALE GENOMIC DNA]</scope>
    <source>
        <strain evidence="3">if_2019</strain>
        <tissue evidence="2">Muscle</tissue>
    </source>
</reference>
<gene>
    <name evidence="2" type="ORF">ILYODFUR_022348</name>
</gene>
<proteinExistence type="predicted"/>
<accession>A0ABV0SNF1</accession>
<feature type="compositionally biased region" description="Basic and acidic residues" evidence="1">
    <location>
        <begin position="43"/>
        <end position="59"/>
    </location>
</feature>
<name>A0ABV0SNF1_9TELE</name>